<dbReference type="OMA" id="WRHLSDE"/>
<evidence type="ECO:0000313" key="10">
    <source>
        <dbReference type="Proteomes" id="UP000825935"/>
    </source>
</evidence>
<evidence type="ECO:0000256" key="4">
    <source>
        <dbReference type="ARBA" id="ARBA00022692"/>
    </source>
</evidence>
<comment type="caution">
    <text evidence="9">The sequence shown here is derived from an EMBL/GenBank/DDBJ whole genome shotgun (WGS) entry which is preliminary data.</text>
</comment>
<dbReference type="PANTHER" id="PTHR43302">
    <property type="entry name" value="TRANSPORTER ARSB-RELATED"/>
    <property type="match status" value="1"/>
</dbReference>
<evidence type="ECO:0000256" key="2">
    <source>
        <dbReference type="ARBA" id="ARBA00022448"/>
    </source>
</evidence>
<dbReference type="AlphaFoldDB" id="A0A8T2Q1Q1"/>
<evidence type="ECO:0000256" key="3">
    <source>
        <dbReference type="ARBA" id="ARBA00022475"/>
    </source>
</evidence>
<feature type="transmembrane region" description="Helical" evidence="7">
    <location>
        <begin position="6"/>
        <end position="25"/>
    </location>
</feature>
<dbReference type="CDD" id="cd01117">
    <property type="entry name" value="YbiR_permease"/>
    <property type="match status" value="1"/>
</dbReference>
<protein>
    <recommendedName>
        <fullName evidence="8">Citrate transporter-like domain-containing protein</fullName>
    </recommendedName>
</protein>
<dbReference type="GO" id="GO:0005886">
    <property type="term" value="C:plasma membrane"/>
    <property type="evidence" value="ECO:0007669"/>
    <property type="project" value="UniProtKB-SubCell"/>
</dbReference>
<feature type="transmembrane region" description="Helical" evidence="7">
    <location>
        <begin position="483"/>
        <end position="507"/>
    </location>
</feature>
<evidence type="ECO:0000256" key="6">
    <source>
        <dbReference type="ARBA" id="ARBA00023136"/>
    </source>
</evidence>
<feature type="transmembrane region" description="Helical" evidence="7">
    <location>
        <begin position="180"/>
        <end position="204"/>
    </location>
</feature>
<proteinExistence type="predicted"/>
<dbReference type="GO" id="GO:0055085">
    <property type="term" value="P:transmembrane transport"/>
    <property type="evidence" value="ECO:0007669"/>
    <property type="project" value="InterPro"/>
</dbReference>
<dbReference type="EMBL" id="CM035444">
    <property type="protein sequence ID" value="KAH7277523.1"/>
    <property type="molecule type" value="Genomic_DNA"/>
</dbReference>
<keyword evidence="5 7" id="KW-1133">Transmembrane helix</keyword>
<dbReference type="Pfam" id="PF03600">
    <property type="entry name" value="CitMHS"/>
    <property type="match status" value="1"/>
</dbReference>
<keyword evidence="3" id="KW-1003">Cell membrane</keyword>
<evidence type="ECO:0000256" key="1">
    <source>
        <dbReference type="ARBA" id="ARBA00004651"/>
    </source>
</evidence>
<feature type="domain" description="Citrate transporter-like" evidence="8">
    <location>
        <begin position="20"/>
        <end position="493"/>
    </location>
</feature>
<accession>A0A8T2Q1Q1</accession>
<evidence type="ECO:0000313" key="9">
    <source>
        <dbReference type="EMBL" id="KAH7277523.1"/>
    </source>
</evidence>
<evidence type="ECO:0000259" key="8">
    <source>
        <dbReference type="Pfam" id="PF03600"/>
    </source>
</evidence>
<comment type="subcellular location">
    <subcellularLocation>
        <location evidence="1">Cell membrane</location>
        <topology evidence="1">Multi-pass membrane protein</topology>
    </subcellularLocation>
</comment>
<feature type="transmembrane region" description="Helical" evidence="7">
    <location>
        <begin position="527"/>
        <end position="545"/>
    </location>
</feature>
<feature type="transmembrane region" description="Helical" evidence="7">
    <location>
        <begin position="437"/>
        <end position="463"/>
    </location>
</feature>
<keyword evidence="6 7" id="KW-0472">Membrane</keyword>
<feature type="transmembrane region" description="Helical" evidence="7">
    <location>
        <begin position="32"/>
        <end position="51"/>
    </location>
</feature>
<sequence>MELADTKIVVLGTFAFLVFWVTATFPKFFGLPIGRTAGALVGATLIVIFQVDSPEEAYASINLPILGLLFGTMVVSVYLQRADMFKYLAYILSYRCRGGKDLLCRLSFLVAFSSALFTNDTCCVLFTEFILAFCKEKGLPPEPFLLALSTSANIGSSATPIGNPQNLVIAIESKISFGRFLVGVVPAMVIGITLNLSLLLAMYWKPLSTIVIRKSELKTVNLSEIKSATETENDQSHNDIVGNGDLQKCHSMDVSNDGKSNSLSKCAATHEMSVDRHLETTIFVSEDCTIRTIDSMTSEGEFVGNPNVDILEPKQDGASLVANRSCEMCAQCFLLGWNDPSWKVWKNRFWKLSVYLVTIGMLAALLAGLDLSWCTITAAIALIVLDFEDAGPSLNKVSYSLLVFFSAMFITVDGFNRTGLPQKFWSVVEPHARINHATGIAVLASVVILLSNIASNVPTVLLLGPMVAASSASLPGGGEAKAWLILAWASTVAGNLTLVGSAANLIVCEQARMSTRTPYNLSFWRHLRFGFPSTIITVAVGLPLIRG</sequence>
<keyword evidence="4 7" id="KW-0812">Transmembrane</keyword>
<evidence type="ECO:0000256" key="7">
    <source>
        <dbReference type="SAM" id="Phobius"/>
    </source>
</evidence>
<dbReference type="PANTHER" id="PTHR43302:SF5">
    <property type="entry name" value="TRANSPORTER ARSB-RELATED"/>
    <property type="match status" value="1"/>
</dbReference>
<dbReference type="InterPro" id="IPR004680">
    <property type="entry name" value="Cit_transptr-like_dom"/>
</dbReference>
<dbReference type="OrthoDB" id="442352at2759"/>
<dbReference type="Proteomes" id="UP000825935">
    <property type="component" value="Chromosome 39"/>
</dbReference>
<feature type="transmembrane region" description="Helical" evidence="7">
    <location>
        <begin position="397"/>
        <end position="416"/>
    </location>
</feature>
<feature type="transmembrane region" description="Helical" evidence="7">
    <location>
        <begin position="57"/>
        <end position="79"/>
    </location>
</feature>
<name>A0A8T2Q1Q1_CERRI</name>
<keyword evidence="10" id="KW-1185">Reference proteome</keyword>
<gene>
    <name evidence="9" type="ORF">KP509_39G055400</name>
</gene>
<feature type="transmembrane region" description="Helical" evidence="7">
    <location>
        <begin position="352"/>
        <end position="385"/>
    </location>
</feature>
<evidence type="ECO:0000256" key="5">
    <source>
        <dbReference type="ARBA" id="ARBA00022989"/>
    </source>
</evidence>
<organism evidence="9 10">
    <name type="scientific">Ceratopteris richardii</name>
    <name type="common">Triangle waterfern</name>
    <dbReference type="NCBI Taxonomy" id="49495"/>
    <lineage>
        <taxon>Eukaryota</taxon>
        <taxon>Viridiplantae</taxon>
        <taxon>Streptophyta</taxon>
        <taxon>Embryophyta</taxon>
        <taxon>Tracheophyta</taxon>
        <taxon>Polypodiopsida</taxon>
        <taxon>Polypodiidae</taxon>
        <taxon>Polypodiales</taxon>
        <taxon>Pteridineae</taxon>
        <taxon>Pteridaceae</taxon>
        <taxon>Parkerioideae</taxon>
        <taxon>Ceratopteris</taxon>
    </lineage>
</organism>
<reference evidence="9" key="1">
    <citation type="submission" date="2021-08" db="EMBL/GenBank/DDBJ databases">
        <title>WGS assembly of Ceratopteris richardii.</title>
        <authorList>
            <person name="Marchant D.B."/>
            <person name="Chen G."/>
            <person name="Jenkins J."/>
            <person name="Shu S."/>
            <person name="Leebens-Mack J."/>
            <person name="Grimwood J."/>
            <person name="Schmutz J."/>
            <person name="Soltis P."/>
            <person name="Soltis D."/>
            <person name="Chen Z.-H."/>
        </authorList>
    </citation>
    <scope>NUCLEOTIDE SEQUENCE</scope>
    <source>
        <strain evidence="9">Whitten #5841</strain>
        <tissue evidence="9">Leaf</tissue>
    </source>
</reference>
<keyword evidence="2" id="KW-0813">Transport</keyword>